<dbReference type="RefSeq" id="WP_113595645.1">
    <property type="nucleotide sequence ID" value="NZ_QEXL01000007.1"/>
</dbReference>
<gene>
    <name evidence="1" type="ORF">NJLHNGOC_06505</name>
</gene>
<dbReference type="InterPro" id="IPR013321">
    <property type="entry name" value="Arc_rbn_hlx_hlx"/>
</dbReference>
<accession>A0A365YX46</accession>
<keyword evidence="2" id="KW-1185">Reference proteome</keyword>
<dbReference type="AlphaFoldDB" id="A0A365YX46"/>
<evidence type="ECO:0000313" key="1">
    <source>
        <dbReference type="EMBL" id="RBM07678.1"/>
    </source>
</evidence>
<dbReference type="EMBL" id="QEXL01000007">
    <property type="protein sequence ID" value="RBM07678.1"/>
    <property type="molecule type" value="Genomic_DNA"/>
</dbReference>
<organism evidence="1 2">
    <name type="scientific">Novacetimonas cocois</name>
    <dbReference type="NCBI Taxonomy" id="1747507"/>
    <lineage>
        <taxon>Bacteria</taxon>
        <taxon>Pseudomonadati</taxon>
        <taxon>Pseudomonadota</taxon>
        <taxon>Alphaproteobacteria</taxon>
        <taxon>Acetobacterales</taxon>
        <taxon>Acetobacteraceae</taxon>
        <taxon>Novacetimonas</taxon>
    </lineage>
</organism>
<dbReference type="GO" id="GO:0006355">
    <property type="term" value="P:regulation of DNA-templated transcription"/>
    <property type="evidence" value="ECO:0007669"/>
    <property type="project" value="InterPro"/>
</dbReference>
<protein>
    <submittedName>
        <fullName evidence="1">Uncharacterized protein</fullName>
    </submittedName>
</protein>
<sequence length="64" mass="7034">MKTARIRFTIERETKEQAKAILKENGWTMSGYLATALALIAEDPVKNYPLLTGKPWPGMSPAGA</sequence>
<reference evidence="1 2" key="1">
    <citation type="submission" date="2018-05" db="EMBL/GenBank/DDBJ databases">
        <title>Komagataeibacter cocois sp. nov., for a novel cellulose- producing strain isolated from coconut milk.</title>
        <authorList>
            <person name="Liu L."/>
            <person name="Wang Y."/>
            <person name="Liu S."/>
            <person name="Bi J."/>
            <person name="Chen H."/>
            <person name="Deng J."/>
            <person name="Zhang C."/>
            <person name="Hu Q."/>
            <person name="Li C."/>
        </authorList>
    </citation>
    <scope>NUCLEOTIDE SEQUENCE [LARGE SCALE GENOMIC DNA]</scope>
    <source>
        <strain evidence="1 2">WE7</strain>
    </source>
</reference>
<comment type="caution">
    <text evidence="1">The sequence shown here is derived from an EMBL/GenBank/DDBJ whole genome shotgun (WGS) entry which is preliminary data.</text>
</comment>
<proteinExistence type="predicted"/>
<dbReference type="Gene3D" id="1.10.1220.10">
    <property type="entry name" value="Met repressor-like"/>
    <property type="match status" value="1"/>
</dbReference>
<dbReference type="Proteomes" id="UP000252680">
    <property type="component" value="Unassembled WGS sequence"/>
</dbReference>
<name>A0A365YX46_9PROT</name>
<evidence type="ECO:0000313" key="2">
    <source>
        <dbReference type="Proteomes" id="UP000252680"/>
    </source>
</evidence>